<dbReference type="PROSITE" id="PS00108">
    <property type="entry name" value="PROTEIN_KINASE_ST"/>
    <property type="match status" value="1"/>
</dbReference>
<evidence type="ECO:0000256" key="9">
    <source>
        <dbReference type="ARBA" id="ARBA00048659"/>
    </source>
</evidence>
<comment type="catalytic activity">
    <reaction evidence="10">
        <text>L-seryl-[protein] + ATP = O-phospho-L-seryl-[protein] + ADP + H(+)</text>
        <dbReference type="Rhea" id="RHEA:17989"/>
        <dbReference type="Rhea" id="RHEA-COMP:9863"/>
        <dbReference type="Rhea" id="RHEA-COMP:11604"/>
        <dbReference type="ChEBI" id="CHEBI:15378"/>
        <dbReference type="ChEBI" id="CHEBI:29999"/>
        <dbReference type="ChEBI" id="CHEBI:30616"/>
        <dbReference type="ChEBI" id="CHEBI:83421"/>
        <dbReference type="ChEBI" id="CHEBI:456216"/>
        <dbReference type="EC" id="2.7.11.1"/>
    </reaction>
    <physiologicalReaction direction="left-to-right" evidence="10">
        <dbReference type="Rhea" id="RHEA:17990"/>
    </physiologicalReaction>
</comment>
<dbReference type="EMBL" id="CAJNNW010030734">
    <property type="protein sequence ID" value="CAE8704249.1"/>
    <property type="molecule type" value="Genomic_DNA"/>
</dbReference>
<dbReference type="Proteomes" id="UP000626109">
    <property type="component" value="Unassembled WGS sequence"/>
</dbReference>
<keyword evidence="5" id="KW-0418">Kinase</keyword>
<dbReference type="GO" id="GO:0005737">
    <property type="term" value="C:cytoplasm"/>
    <property type="evidence" value="ECO:0007669"/>
    <property type="project" value="TreeGrafter"/>
</dbReference>
<evidence type="ECO:0000256" key="10">
    <source>
        <dbReference type="ARBA" id="ARBA00048977"/>
    </source>
</evidence>
<comment type="catalytic activity">
    <reaction evidence="9">
        <text>L-threonyl-[protein] + ATP = O-phospho-L-threonyl-[protein] + ADP + H(+)</text>
        <dbReference type="Rhea" id="RHEA:46608"/>
        <dbReference type="Rhea" id="RHEA-COMP:11060"/>
        <dbReference type="Rhea" id="RHEA-COMP:11605"/>
        <dbReference type="ChEBI" id="CHEBI:15378"/>
        <dbReference type="ChEBI" id="CHEBI:30013"/>
        <dbReference type="ChEBI" id="CHEBI:30616"/>
        <dbReference type="ChEBI" id="CHEBI:61977"/>
        <dbReference type="ChEBI" id="CHEBI:456216"/>
        <dbReference type="EC" id="2.7.11.1"/>
    </reaction>
    <physiologicalReaction direction="left-to-right" evidence="9">
        <dbReference type="Rhea" id="RHEA:46609"/>
    </physiologicalReaction>
</comment>
<protein>
    <recommendedName>
        <fullName evidence="1">non-specific serine/threonine protein kinase</fullName>
        <ecNumber evidence="1">2.7.11.1</ecNumber>
    </recommendedName>
</protein>
<comment type="caution">
    <text evidence="12">The sequence shown here is derived from an EMBL/GenBank/DDBJ whole genome shotgun (WGS) entry which is preliminary data.</text>
</comment>
<keyword evidence="6" id="KW-0067">ATP-binding</keyword>
<dbReference type="PANTHER" id="PTHR11042:SF160">
    <property type="entry name" value="EUKARYOTIC TRANSLATION INITIATION FACTOR 2-ALPHA KINASE 1"/>
    <property type="match status" value="1"/>
</dbReference>
<dbReference type="AlphaFoldDB" id="A0A813KGF7"/>
<dbReference type="GO" id="GO:0005524">
    <property type="term" value="F:ATP binding"/>
    <property type="evidence" value="ECO:0007669"/>
    <property type="project" value="UniProtKB-KW"/>
</dbReference>
<gene>
    <name evidence="12" type="ORF">PGLA2088_LOCUS33078</name>
</gene>
<keyword evidence="7" id="KW-0652">Protein synthesis inhibitor</keyword>
<evidence type="ECO:0000256" key="2">
    <source>
        <dbReference type="ARBA" id="ARBA00022527"/>
    </source>
</evidence>
<comment type="similarity">
    <text evidence="8">Belongs to the protein kinase superfamily. Ser/Thr protein kinase family. GCN2 subfamily.</text>
</comment>
<evidence type="ECO:0000256" key="4">
    <source>
        <dbReference type="ARBA" id="ARBA00022741"/>
    </source>
</evidence>
<dbReference type="GO" id="GO:0005634">
    <property type="term" value="C:nucleus"/>
    <property type="evidence" value="ECO:0007669"/>
    <property type="project" value="TreeGrafter"/>
</dbReference>
<dbReference type="SUPFAM" id="SSF56112">
    <property type="entry name" value="Protein kinase-like (PK-like)"/>
    <property type="match status" value="1"/>
</dbReference>
<evidence type="ECO:0000313" key="12">
    <source>
        <dbReference type="EMBL" id="CAE8704249.1"/>
    </source>
</evidence>
<name>A0A813KGF7_POLGL</name>
<evidence type="ECO:0000256" key="6">
    <source>
        <dbReference type="ARBA" id="ARBA00022840"/>
    </source>
</evidence>
<dbReference type="InterPro" id="IPR000719">
    <property type="entry name" value="Prot_kinase_dom"/>
</dbReference>
<evidence type="ECO:0000256" key="5">
    <source>
        <dbReference type="ARBA" id="ARBA00022777"/>
    </source>
</evidence>
<dbReference type="GO" id="GO:0004694">
    <property type="term" value="F:eukaryotic translation initiation factor 2alpha kinase activity"/>
    <property type="evidence" value="ECO:0007669"/>
    <property type="project" value="TreeGrafter"/>
</dbReference>
<evidence type="ECO:0000313" key="13">
    <source>
        <dbReference type="Proteomes" id="UP000626109"/>
    </source>
</evidence>
<reference evidence="12" key="1">
    <citation type="submission" date="2021-02" db="EMBL/GenBank/DDBJ databases">
        <authorList>
            <person name="Dougan E. K."/>
            <person name="Rhodes N."/>
            <person name="Thang M."/>
            <person name="Chan C."/>
        </authorList>
    </citation>
    <scope>NUCLEOTIDE SEQUENCE</scope>
</reference>
<evidence type="ECO:0000256" key="3">
    <source>
        <dbReference type="ARBA" id="ARBA00022679"/>
    </source>
</evidence>
<keyword evidence="3" id="KW-0808">Transferase</keyword>
<dbReference type="EC" id="2.7.11.1" evidence="1"/>
<proteinExistence type="inferred from homology"/>
<dbReference type="PANTHER" id="PTHR11042">
    <property type="entry name" value="EUKARYOTIC TRANSLATION INITIATION FACTOR 2-ALPHA KINASE EIF2-ALPHA KINASE -RELATED"/>
    <property type="match status" value="1"/>
</dbReference>
<accession>A0A813KGF7</accession>
<dbReference type="InterPro" id="IPR008271">
    <property type="entry name" value="Ser/Thr_kinase_AS"/>
</dbReference>
<evidence type="ECO:0000256" key="8">
    <source>
        <dbReference type="ARBA" id="ARBA00037982"/>
    </source>
</evidence>
<evidence type="ECO:0000256" key="7">
    <source>
        <dbReference type="ARBA" id="ARBA00023193"/>
    </source>
</evidence>
<dbReference type="InterPro" id="IPR050339">
    <property type="entry name" value="CC_SR_Kinase"/>
</dbReference>
<dbReference type="Pfam" id="PF00069">
    <property type="entry name" value="Pkinase"/>
    <property type="match status" value="1"/>
</dbReference>
<keyword evidence="2" id="KW-0723">Serine/threonine-protein kinase</keyword>
<sequence length="175" mass="19434">MAGYAEGKLKPDIQRSKFPEQFLFITMEFMNRGTVQNWIDQETLQPSGMLAILQNVATALAHLHENGVTHNDMKPENVLLHADSNGRVQVKLADLGMAQSSENRSSDITRYGMSALCMVTGEKYGTRKFVVGKIEEFVSDVQSCVQESGIDGRLGTSLAELPEILRKVFKAIKDK</sequence>
<feature type="domain" description="Protein kinase" evidence="11">
    <location>
        <begin position="1"/>
        <end position="175"/>
    </location>
</feature>
<evidence type="ECO:0000259" key="11">
    <source>
        <dbReference type="PROSITE" id="PS50011"/>
    </source>
</evidence>
<dbReference type="SMART" id="SM00220">
    <property type="entry name" value="S_TKc"/>
    <property type="match status" value="1"/>
</dbReference>
<organism evidence="12 13">
    <name type="scientific">Polarella glacialis</name>
    <name type="common">Dinoflagellate</name>
    <dbReference type="NCBI Taxonomy" id="89957"/>
    <lineage>
        <taxon>Eukaryota</taxon>
        <taxon>Sar</taxon>
        <taxon>Alveolata</taxon>
        <taxon>Dinophyceae</taxon>
        <taxon>Suessiales</taxon>
        <taxon>Suessiaceae</taxon>
        <taxon>Polarella</taxon>
    </lineage>
</organism>
<dbReference type="InterPro" id="IPR011009">
    <property type="entry name" value="Kinase-like_dom_sf"/>
</dbReference>
<dbReference type="Gene3D" id="1.10.510.10">
    <property type="entry name" value="Transferase(Phosphotransferase) domain 1"/>
    <property type="match status" value="1"/>
</dbReference>
<dbReference type="GO" id="GO:0017148">
    <property type="term" value="P:negative regulation of translation"/>
    <property type="evidence" value="ECO:0007669"/>
    <property type="project" value="UniProtKB-KW"/>
</dbReference>
<evidence type="ECO:0000256" key="1">
    <source>
        <dbReference type="ARBA" id="ARBA00012513"/>
    </source>
</evidence>
<keyword evidence="4" id="KW-0547">Nucleotide-binding</keyword>
<dbReference type="PROSITE" id="PS50011">
    <property type="entry name" value="PROTEIN_KINASE_DOM"/>
    <property type="match status" value="1"/>
</dbReference>